<evidence type="ECO:0000313" key="2">
    <source>
        <dbReference type="EMBL" id="CAF1434761.1"/>
    </source>
</evidence>
<dbReference type="OrthoDB" id="10007384at2759"/>
<evidence type="ECO:0000313" key="3">
    <source>
        <dbReference type="Proteomes" id="UP000663852"/>
    </source>
</evidence>
<dbReference type="InterPro" id="IPR032677">
    <property type="entry name" value="GTP_cyclohydro_II"/>
</dbReference>
<dbReference type="AlphaFoldDB" id="A0A815N8D9"/>
<gene>
    <name evidence="2" type="ORF">EDS130_LOCUS38448</name>
</gene>
<dbReference type="Gene3D" id="3.40.50.10990">
    <property type="entry name" value="GTP cyclohydrolase II"/>
    <property type="match status" value="1"/>
</dbReference>
<sequence>MGIIVHNTIDEKQDEDDREGDLQEMSKLFPQQQHYFYPYSQQMFYEPRVLHEEGVANLKLVHVYYDIVTSQECVILTYGTADLCDYPIVRLHMESLLNRFPLRRATCRYRLKTSVKLIIQYGVGIIMLLPKDGRGSDFGSYALEQMLLEGRIVMNSTDARKKIGIRYDTNDYDGTALLLSIHCPTKKIQMIMNTPSSIMRKTDYLSALKDSGFDVKKCLFIEPGGL</sequence>
<proteinExistence type="predicted"/>
<protein>
    <recommendedName>
        <fullName evidence="1">GTP cyclohydrolase II domain-containing protein</fullName>
    </recommendedName>
</protein>
<dbReference type="InterPro" id="IPR036144">
    <property type="entry name" value="RibA-like_sf"/>
</dbReference>
<comment type="caution">
    <text evidence="2">The sequence shown here is derived from an EMBL/GenBank/DDBJ whole genome shotgun (WGS) entry which is preliminary data.</text>
</comment>
<dbReference type="EMBL" id="CAJNOJ010000401">
    <property type="protein sequence ID" value="CAF1434761.1"/>
    <property type="molecule type" value="Genomic_DNA"/>
</dbReference>
<name>A0A815N8D9_ADIRI</name>
<organism evidence="2 3">
    <name type="scientific">Adineta ricciae</name>
    <name type="common">Rotifer</name>
    <dbReference type="NCBI Taxonomy" id="249248"/>
    <lineage>
        <taxon>Eukaryota</taxon>
        <taxon>Metazoa</taxon>
        <taxon>Spiralia</taxon>
        <taxon>Gnathifera</taxon>
        <taxon>Rotifera</taxon>
        <taxon>Eurotatoria</taxon>
        <taxon>Bdelloidea</taxon>
        <taxon>Adinetida</taxon>
        <taxon>Adinetidae</taxon>
        <taxon>Adineta</taxon>
    </lineage>
</organism>
<dbReference type="Pfam" id="PF00925">
    <property type="entry name" value="GTP_cyclohydro2"/>
    <property type="match status" value="1"/>
</dbReference>
<dbReference type="SUPFAM" id="SSF142695">
    <property type="entry name" value="RibA-like"/>
    <property type="match status" value="1"/>
</dbReference>
<reference evidence="2" key="1">
    <citation type="submission" date="2021-02" db="EMBL/GenBank/DDBJ databases">
        <authorList>
            <person name="Nowell W R."/>
        </authorList>
    </citation>
    <scope>NUCLEOTIDE SEQUENCE</scope>
</reference>
<accession>A0A815N8D9</accession>
<feature type="domain" description="GTP cyclohydrolase II" evidence="1">
    <location>
        <begin position="61"/>
        <end position="198"/>
    </location>
</feature>
<dbReference type="Proteomes" id="UP000663852">
    <property type="component" value="Unassembled WGS sequence"/>
</dbReference>
<evidence type="ECO:0000259" key="1">
    <source>
        <dbReference type="Pfam" id="PF00925"/>
    </source>
</evidence>